<keyword evidence="14" id="KW-1185">Reference proteome</keyword>
<evidence type="ECO:0000313" key="14">
    <source>
        <dbReference type="Proteomes" id="UP000249005"/>
    </source>
</evidence>
<keyword evidence="5 9" id="KW-0812">Transmembrane</keyword>
<gene>
    <name evidence="13" type="primary">htrE_1</name>
    <name evidence="13" type="ORF">NCTC12151_01499</name>
</gene>
<dbReference type="GO" id="GO:0015473">
    <property type="term" value="F:fimbrial usher porin activity"/>
    <property type="evidence" value="ECO:0007669"/>
    <property type="project" value="InterPro"/>
</dbReference>
<evidence type="ECO:0000256" key="8">
    <source>
        <dbReference type="ARBA" id="ARBA00023237"/>
    </source>
</evidence>
<dbReference type="Proteomes" id="UP000249005">
    <property type="component" value="Chromosome 1"/>
</dbReference>
<dbReference type="RefSeq" id="WP_111740070.1">
    <property type="nucleotide sequence ID" value="NZ_LR698987.1"/>
</dbReference>
<keyword evidence="7 9" id="KW-0472">Membrane</keyword>
<dbReference type="PANTHER" id="PTHR30451">
    <property type="entry name" value="OUTER MEMBRANE USHER PROTEIN"/>
    <property type="match status" value="1"/>
</dbReference>
<dbReference type="Pfam" id="PF13954">
    <property type="entry name" value="PapC_N"/>
    <property type="match status" value="1"/>
</dbReference>
<dbReference type="Pfam" id="PF00577">
    <property type="entry name" value="Usher"/>
    <property type="match status" value="1"/>
</dbReference>
<feature type="domain" description="PapC N-terminal" evidence="12">
    <location>
        <begin position="33"/>
        <end position="187"/>
    </location>
</feature>
<dbReference type="EMBL" id="LS483470">
    <property type="protein sequence ID" value="SQI40043.1"/>
    <property type="molecule type" value="Genomic_DNA"/>
</dbReference>
<dbReference type="Gene3D" id="3.10.20.410">
    <property type="match status" value="1"/>
</dbReference>
<keyword evidence="9" id="KW-1029">Fimbrium biogenesis</keyword>
<accession>A0A2X4UM81</accession>
<dbReference type="FunFam" id="2.60.40.3110:FF:000001">
    <property type="entry name" value="Putative fimbrial outer membrane usher"/>
    <property type="match status" value="1"/>
</dbReference>
<dbReference type="KEGG" id="lri:NCTC12151_01499"/>
<dbReference type="Gene3D" id="2.60.40.2070">
    <property type="match status" value="1"/>
</dbReference>
<keyword evidence="6 10" id="KW-0732">Signal</keyword>
<feature type="signal peptide" evidence="10">
    <location>
        <begin position="1"/>
        <end position="25"/>
    </location>
</feature>
<dbReference type="GO" id="GO:0009297">
    <property type="term" value="P:pilus assembly"/>
    <property type="evidence" value="ECO:0007669"/>
    <property type="project" value="InterPro"/>
</dbReference>
<keyword evidence="3 9" id="KW-0813">Transport</keyword>
<protein>
    <submittedName>
        <fullName evidence="13">Heat shock protein E</fullName>
    </submittedName>
</protein>
<comment type="subcellular location">
    <subcellularLocation>
        <location evidence="1 9">Cell outer membrane</location>
        <topology evidence="1 9">Multi-pass membrane protein</topology>
    </subcellularLocation>
</comment>
<dbReference type="InterPro" id="IPR018030">
    <property type="entry name" value="Fimbrial_membr_usher_CS"/>
</dbReference>
<evidence type="ECO:0000259" key="12">
    <source>
        <dbReference type="Pfam" id="PF13954"/>
    </source>
</evidence>
<sequence length="853" mass="92811">MLSFNRSLSPLAAAVLFALSGWAAAEEVDDSIEFNPHFMSPDSQRRIDLTRYNQDLAPAGTHSAELIVNGRRIGRDAVHIQDQTVDGQRIPKVDICIKPVTLVTLDINVEQLAPDAQKMIADAKGQEDECLALNKLLPEGSVAFDANEQSLNLTLPELYIVQRPRGYVNPEQWDTGITAATLGYNLSASRTTYSGKDYDTIYGNLNSGFNLKGWYFRHNGVYTKVTDSSSDYNNINTYLQRDIPAIQGRLLAGDANTKGELFDTLSFRGAQIANEEQMLPNSVRGYAPIVRGTARTAAKVIIRQSGNVIYERTVAPGPFEITDLYPTGYGGNLDVSIEEADGSQQNFQIPYASTSNLLRPGTHHYSLTYGKLRSTQLRSEPILLEGTYRRGINNSLTLYSGLQGNSSYQALQGGASIGTSIGAFSLDVTHAKTKLGDAWGIDQGNLSGQSYQLKYSQILESTGSNLSVAAYRFSTDGYMDFLTGMSTRESVSEGYDKNLVRRAKNRLMVSASQPLPEGWGQFYASAWQQAYWNHDRTDRQYQFGYNNSFRRVNYSLSVNRNQDQFGKFQNTYMLNLVLPLDGLLGFSQVGTTVTRGPGNTMNEQLFASGTSGDERQYSYNVTAGHNSNGGKGRGNGSSLVANGSMRTPYTTLSALAGTGKGYETYSAGMSGAMVAHSGGLTLSPYSGDTYALVEAKGAKGAKMVSYPGIKVDGFGYALVPYLTAYQLNEVEISPKGLSNNVELNLTSQKVAPYSGAVVKLKYDTTVGYPALIHAPMANGQALPFGAEVFDEQGLHVGVVGQGGRVFARVPTTEGVLKVVWGEATDQQCRVRYMLPANADLEKDSAIKFNSVCE</sequence>
<dbReference type="GO" id="GO:0009279">
    <property type="term" value="C:cell outer membrane"/>
    <property type="evidence" value="ECO:0007669"/>
    <property type="project" value="UniProtKB-SubCell"/>
</dbReference>
<evidence type="ECO:0000256" key="2">
    <source>
        <dbReference type="ARBA" id="ARBA00008064"/>
    </source>
</evidence>
<dbReference type="AlphaFoldDB" id="A0A2X4UM81"/>
<keyword evidence="8 9" id="KW-0998">Cell outer membrane</keyword>
<evidence type="ECO:0000256" key="7">
    <source>
        <dbReference type="ARBA" id="ARBA00023136"/>
    </source>
</evidence>
<dbReference type="PROSITE" id="PS01151">
    <property type="entry name" value="FIMBRIAL_USHER"/>
    <property type="match status" value="1"/>
</dbReference>
<organism evidence="13 14">
    <name type="scientific">Leminorella richardii</name>
    <dbReference type="NCBI Taxonomy" id="158841"/>
    <lineage>
        <taxon>Bacteria</taxon>
        <taxon>Pseudomonadati</taxon>
        <taxon>Pseudomonadota</taxon>
        <taxon>Gammaproteobacteria</taxon>
        <taxon>Enterobacterales</taxon>
        <taxon>Budviciaceae</taxon>
        <taxon>Leminorella</taxon>
    </lineage>
</organism>
<evidence type="ECO:0000256" key="6">
    <source>
        <dbReference type="ARBA" id="ARBA00022729"/>
    </source>
</evidence>
<keyword evidence="13" id="KW-0346">Stress response</keyword>
<evidence type="ECO:0000256" key="1">
    <source>
        <dbReference type="ARBA" id="ARBA00004571"/>
    </source>
</evidence>
<dbReference type="InterPro" id="IPR043142">
    <property type="entry name" value="PapC-like_C_sf"/>
</dbReference>
<dbReference type="OrthoDB" id="6554712at2"/>
<evidence type="ECO:0000256" key="5">
    <source>
        <dbReference type="ARBA" id="ARBA00022692"/>
    </source>
</evidence>
<proteinExistence type="inferred from homology"/>
<dbReference type="InterPro" id="IPR042186">
    <property type="entry name" value="FimD_plug_dom"/>
</dbReference>
<dbReference type="InterPro" id="IPR037224">
    <property type="entry name" value="PapC_N_sf"/>
</dbReference>
<dbReference type="Pfam" id="PF13953">
    <property type="entry name" value="PapC_C"/>
    <property type="match status" value="1"/>
</dbReference>
<dbReference type="SUPFAM" id="SSF141729">
    <property type="entry name" value="FimD N-terminal domain-like"/>
    <property type="match status" value="1"/>
</dbReference>
<dbReference type="InterPro" id="IPR025885">
    <property type="entry name" value="PapC_N"/>
</dbReference>
<feature type="domain" description="PapC-like C-terminal" evidence="11">
    <location>
        <begin position="771"/>
        <end position="835"/>
    </location>
</feature>
<dbReference type="Gene3D" id="2.60.40.2610">
    <property type="entry name" value="Outer membrane usher protein FimD, plug domain"/>
    <property type="match status" value="1"/>
</dbReference>
<evidence type="ECO:0000259" key="11">
    <source>
        <dbReference type="Pfam" id="PF13953"/>
    </source>
</evidence>
<comment type="similarity">
    <text evidence="2 9">Belongs to the fimbrial export usher family.</text>
</comment>
<dbReference type="PANTHER" id="PTHR30451:SF20">
    <property type="entry name" value="FIMBRIAE USHER"/>
    <property type="match status" value="1"/>
</dbReference>
<reference evidence="13 14" key="1">
    <citation type="submission" date="2018-06" db="EMBL/GenBank/DDBJ databases">
        <authorList>
            <consortium name="Pathogen Informatics"/>
            <person name="Doyle S."/>
        </authorList>
    </citation>
    <scope>NUCLEOTIDE SEQUENCE [LARGE SCALE GENOMIC DNA]</scope>
    <source>
        <strain evidence="13 14">NCTC12151</strain>
    </source>
</reference>
<evidence type="ECO:0000256" key="9">
    <source>
        <dbReference type="RuleBase" id="RU003884"/>
    </source>
</evidence>
<dbReference type="InterPro" id="IPR025949">
    <property type="entry name" value="PapC-like_C"/>
</dbReference>
<evidence type="ECO:0000256" key="10">
    <source>
        <dbReference type="SAM" id="SignalP"/>
    </source>
</evidence>
<evidence type="ECO:0000256" key="4">
    <source>
        <dbReference type="ARBA" id="ARBA00022452"/>
    </source>
</evidence>
<evidence type="ECO:0000313" key="13">
    <source>
        <dbReference type="EMBL" id="SQI40043.1"/>
    </source>
</evidence>
<dbReference type="InterPro" id="IPR000015">
    <property type="entry name" value="Fimb_usher"/>
</dbReference>
<dbReference type="Gene3D" id="2.60.40.3110">
    <property type="match status" value="1"/>
</dbReference>
<evidence type="ECO:0000256" key="3">
    <source>
        <dbReference type="ARBA" id="ARBA00022448"/>
    </source>
</evidence>
<name>A0A2X4UM81_9GAMM</name>
<feature type="chain" id="PRO_5016163774" evidence="10">
    <location>
        <begin position="26"/>
        <end position="853"/>
    </location>
</feature>
<keyword evidence="4" id="KW-1134">Transmembrane beta strand</keyword>